<sequence length="149" mass="15387">MHVRHTHAARRTRGTLAVLGLLLAAATATAAPSAAGETAGASPAGVERISLGNGTTLLRGVDSPAELAASCRAGYFCGYSSEKGFGAEWGCGSTGMPWYGGGWWYNNLAGTNDRVAMYTSSGIYRTPHSPSQDTTANWTPVTSMVVCVA</sequence>
<accession>A0AB39YCH2</accession>
<dbReference type="AlphaFoldDB" id="A0AB39YCH2"/>
<feature type="chain" id="PRO_5044345302" description="Peptidase inhibitor family I36" evidence="1">
    <location>
        <begin position="31"/>
        <end position="149"/>
    </location>
</feature>
<feature type="signal peptide" evidence="1">
    <location>
        <begin position="1"/>
        <end position="30"/>
    </location>
</feature>
<proteinExistence type="predicted"/>
<name>A0AB39YCH2_9ACTN</name>
<organism evidence="2">
    <name type="scientific">Streptomyces sp. R33</name>
    <dbReference type="NCBI Taxonomy" id="3238629"/>
    <lineage>
        <taxon>Bacteria</taxon>
        <taxon>Bacillati</taxon>
        <taxon>Actinomycetota</taxon>
        <taxon>Actinomycetes</taxon>
        <taxon>Kitasatosporales</taxon>
        <taxon>Streptomycetaceae</taxon>
        <taxon>Streptomyces</taxon>
    </lineage>
</organism>
<evidence type="ECO:0008006" key="3">
    <source>
        <dbReference type="Google" id="ProtNLM"/>
    </source>
</evidence>
<dbReference type="RefSeq" id="WP_053787523.1">
    <property type="nucleotide sequence ID" value="NZ_CP165727.1"/>
</dbReference>
<evidence type="ECO:0000313" key="2">
    <source>
        <dbReference type="EMBL" id="XDV67834.1"/>
    </source>
</evidence>
<evidence type="ECO:0000256" key="1">
    <source>
        <dbReference type="SAM" id="SignalP"/>
    </source>
</evidence>
<dbReference type="EMBL" id="CP165727">
    <property type="protein sequence ID" value="XDV67834.1"/>
    <property type="molecule type" value="Genomic_DNA"/>
</dbReference>
<protein>
    <recommendedName>
        <fullName evidence="3">Peptidase inhibitor family I36</fullName>
    </recommendedName>
</protein>
<reference evidence="2" key="1">
    <citation type="submission" date="2024-08" db="EMBL/GenBank/DDBJ databases">
        <authorList>
            <person name="Yu S.T."/>
        </authorList>
    </citation>
    <scope>NUCLEOTIDE SEQUENCE</scope>
    <source>
        <strain evidence="2">R33</strain>
    </source>
</reference>
<keyword evidence="1" id="KW-0732">Signal</keyword>
<gene>
    <name evidence="2" type="ORF">AB5J51_35390</name>
</gene>